<name>A0A7X2N169_9FIRM</name>
<dbReference type="SUPFAM" id="SSF53822">
    <property type="entry name" value="Periplasmic binding protein-like I"/>
    <property type="match status" value="1"/>
</dbReference>
<evidence type="ECO:0000256" key="2">
    <source>
        <dbReference type="ARBA" id="ARBA00023125"/>
    </source>
</evidence>
<dbReference type="CDD" id="cd01392">
    <property type="entry name" value="HTH_LacI"/>
    <property type="match status" value="1"/>
</dbReference>
<dbReference type="Gene3D" id="3.40.50.2300">
    <property type="match status" value="2"/>
</dbReference>
<evidence type="ECO:0000313" key="6">
    <source>
        <dbReference type="Proteomes" id="UP000470082"/>
    </source>
</evidence>
<dbReference type="PROSITE" id="PS00356">
    <property type="entry name" value="HTH_LACI_1"/>
    <property type="match status" value="1"/>
</dbReference>
<dbReference type="Gene3D" id="1.10.260.40">
    <property type="entry name" value="lambda repressor-like DNA-binding domains"/>
    <property type="match status" value="1"/>
</dbReference>
<dbReference type="Pfam" id="PF13377">
    <property type="entry name" value="Peripla_BP_3"/>
    <property type="match status" value="1"/>
</dbReference>
<keyword evidence="1" id="KW-0805">Transcription regulation</keyword>
<evidence type="ECO:0000256" key="3">
    <source>
        <dbReference type="ARBA" id="ARBA00023163"/>
    </source>
</evidence>
<feature type="domain" description="HTH lacI-type" evidence="4">
    <location>
        <begin position="4"/>
        <end position="58"/>
    </location>
</feature>
<proteinExistence type="predicted"/>
<dbReference type="InterPro" id="IPR028082">
    <property type="entry name" value="Peripla_BP_I"/>
</dbReference>
<dbReference type="AlphaFoldDB" id="A0A7X2N169"/>
<evidence type="ECO:0000259" key="4">
    <source>
        <dbReference type="PROSITE" id="PS50932"/>
    </source>
</evidence>
<keyword evidence="6" id="KW-1185">Reference proteome</keyword>
<keyword evidence="3" id="KW-0804">Transcription</keyword>
<dbReference type="InterPro" id="IPR010982">
    <property type="entry name" value="Lambda_DNA-bd_dom_sf"/>
</dbReference>
<dbReference type="InterPro" id="IPR000843">
    <property type="entry name" value="HTH_LacI"/>
</dbReference>
<dbReference type="InterPro" id="IPR046335">
    <property type="entry name" value="LacI/GalR-like_sensor"/>
</dbReference>
<dbReference type="PANTHER" id="PTHR30146">
    <property type="entry name" value="LACI-RELATED TRANSCRIPTIONAL REPRESSOR"/>
    <property type="match status" value="1"/>
</dbReference>
<dbReference type="PROSITE" id="PS50932">
    <property type="entry name" value="HTH_LACI_2"/>
    <property type="match status" value="1"/>
</dbReference>
<protein>
    <submittedName>
        <fullName evidence="5">LacI family transcriptional regulator</fullName>
    </submittedName>
</protein>
<dbReference type="Proteomes" id="UP000470082">
    <property type="component" value="Unassembled WGS sequence"/>
</dbReference>
<sequence>MKRITIYDVAKEADVSLATVSRVINDSNVVREDTRIRVQQAIEKLGYKPNAIAQGLALSKTTTISIVMSERLISYNAKILNGLMNIASTYHYNIMFHVISKGINEMSDIVESIIKSHVDGVILFNDDFTQDEMEALLVYQIPIVIVGSKIHKTDLPNVANVYVDFEKLAYDLVNSYFDKGITDISLVEDKLNMYMMNRLKQGFEKAYRDKGMEFTNYISFDDSYKNSYIYLSKFFKKNKPSQLIVSFRDSQAVAVMNSLKEAGYSIPEDSELICILNNKYLTMVRPNISAYSLPEYDMGTIAMRLLQKMLMEQNSGKPRFIEQSFSFIPRQTTK</sequence>
<dbReference type="PRINTS" id="PR00036">
    <property type="entry name" value="HTHLACI"/>
</dbReference>
<organism evidence="5 6">
    <name type="scientific">Floccifex porci</name>
    <dbReference type="NCBI Taxonomy" id="2606629"/>
    <lineage>
        <taxon>Bacteria</taxon>
        <taxon>Bacillati</taxon>
        <taxon>Bacillota</taxon>
        <taxon>Erysipelotrichia</taxon>
        <taxon>Erysipelotrichales</taxon>
        <taxon>Erysipelotrichaceae</taxon>
        <taxon>Floccifex</taxon>
    </lineage>
</organism>
<dbReference type="SMART" id="SM00354">
    <property type="entry name" value="HTH_LACI"/>
    <property type="match status" value="1"/>
</dbReference>
<dbReference type="SUPFAM" id="SSF47413">
    <property type="entry name" value="lambda repressor-like DNA-binding domains"/>
    <property type="match status" value="1"/>
</dbReference>
<dbReference type="Pfam" id="PF00356">
    <property type="entry name" value="LacI"/>
    <property type="match status" value="1"/>
</dbReference>
<comment type="caution">
    <text evidence="5">The sequence shown here is derived from an EMBL/GenBank/DDBJ whole genome shotgun (WGS) entry which is preliminary data.</text>
</comment>
<evidence type="ECO:0000313" key="5">
    <source>
        <dbReference type="EMBL" id="MSS00599.1"/>
    </source>
</evidence>
<keyword evidence="2" id="KW-0238">DNA-binding</keyword>
<dbReference type="GO" id="GO:0000976">
    <property type="term" value="F:transcription cis-regulatory region binding"/>
    <property type="evidence" value="ECO:0007669"/>
    <property type="project" value="TreeGrafter"/>
</dbReference>
<dbReference type="RefSeq" id="WP_154459073.1">
    <property type="nucleotide sequence ID" value="NZ_VUMM01000001.1"/>
</dbReference>
<dbReference type="PANTHER" id="PTHR30146:SF150">
    <property type="entry name" value="ARABINOSE METABOLISM TRANSCRIPTIONAL REPRESSOR"/>
    <property type="match status" value="1"/>
</dbReference>
<evidence type="ECO:0000256" key="1">
    <source>
        <dbReference type="ARBA" id="ARBA00023015"/>
    </source>
</evidence>
<dbReference type="EMBL" id="VUMM01000001">
    <property type="protein sequence ID" value="MSS00599.1"/>
    <property type="molecule type" value="Genomic_DNA"/>
</dbReference>
<accession>A0A7X2N169</accession>
<dbReference type="GO" id="GO:0003700">
    <property type="term" value="F:DNA-binding transcription factor activity"/>
    <property type="evidence" value="ECO:0007669"/>
    <property type="project" value="TreeGrafter"/>
</dbReference>
<reference evidence="5 6" key="1">
    <citation type="submission" date="2019-08" db="EMBL/GenBank/DDBJ databases">
        <title>In-depth cultivation of the pig gut microbiome towards novel bacterial diversity and tailored functional studies.</title>
        <authorList>
            <person name="Wylensek D."/>
            <person name="Hitch T.C.A."/>
            <person name="Clavel T."/>
        </authorList>
    </citation>
    <scope>NUCLEOTIDE SEQUENCE [LARGE SCALE GENOMIC DNA]</scope>
    <source>
        <strain evidence="5 6">LKV-178-WT-2G</strain>
    </source>
</reference>
<gene>
    <name evidence="5" type="ORF">FYJ50_00460</name>
</gene>